<name>A0A0D0E641_9AGAM</name>
<accession>A0A0D0E641</accession>
<dbReference type="HOGENOM" id="CLU_2062227_0_0_1"/>
<gene>
    <name evidence="1" type="ORF">PAXRUDRAFT_821804</name>
</gene>
<dbReference type="AlphaFoldDB" id="A0A0D0E641"/>
<organism evidence="1 2">
    <name type="scientific">Paxillus rubicundulus Ve08.2h10</name>
    <dbReference type="NCBI Taxonomy" id="930991"/>
    <lineage>
        <taxon>Eukaryota</taxon>
        <taxon>Fungi</taxon>
        <taxon>Dikarya</taxon>
        <taxon>Basidiomycota</taxon>
        <taxon>Agaricomycotina</taxon>
        <taxon>Agaricomycetes</taxon>
        <taxon>Agaricomycetidae</taxon>
        <taxon>Boletales</taxon>
        <taxon>Paxilineae</taxon>
        <taxon>Paxillaceae</taxon>
        <taxon>Paxillus</taxon>
    </lineage>
</organism>
<proteinExistence type="predicted"/>
<protein>
    <submittedName>
        <fullName evidence="1">Uncharacterized protein</fullName>
    </submittedName>
</protein>
<reference evidence="2" key="2">
    <citation type="submission" date="2015-01" db="EMBL/GenBank/DDBJ databases">
        <title>Evolutionary Origins and Diversification of the Mycorrhizal Mutualists.</title>
        <authorList>
            <consortium name="DOE Joint Genome Institute"/>
            <consortium name="Mycorrhizal Genomics Consortium"/>
            <person name="Kohler A."/>
            <person name="Kuo A."/>
            <person name="Nagy L.G."/>
            <person name="Floudas D."/>
            <person name="Copeland A."/>
            <person name="Barry K.W."/>
            <person name="Cichocki N."/>
            <person name="Veneault-Fourrey C."/>
            <person name="LaButti K."/>
            <person name="Lindquist E.A."/>
            <person name="Lipzen A."/>
            <person name="Lundell T."/>
            <person name="Morin E."/>
            <person name="Murat C."/>
            <person name="Riley R."/>
            <person name="Ohm R."/>
            <person name="Sun H."/>
            <person name="Tunlid A."/>
            <person name="Henrissat B."/>
            <person name="Grigoriev I.V."/>
            <person name="Hibbett D.S."/>
            <person name="Martin F."/>
        </authorList>
    </citation>
    <scope>NUCLEOTIDE SEQUENCE [LARGE SCALE GENOMIC DNA]</scope>
    <source>
        <strain evidence="2">Ve08.2h10</strain>
    </source>
</reference>
<evidence type="ECO:0000313" key="2">
    <source>
        <dbReference type="Proteomes" id="UP000054538"/>
    </source>
</evidence>
<sequence length="119" mass="13234">MWCVSLQVGLHSPLFGSFARARFRSPNSFVRSGSLLRDRSTNSAPILLAELAGAPIRAVRLFSANRRPTHTPNHLQSDSVVLFSLIFSALIPKSSIFPFSRKSYANLLRAPRFPIPSRL</sequence>
<reference evidence="1 2" key="1">
    <citation type="submission" date="2014-04" db="EMBL/GenBank/DDBJ databases">
        <authorList>
            <consortium name="DOE Joint Genome Institute"/>
            <person name="Kuo A."/>
            <person name="Kohler A."/>
            <person name="Jargeat P."/>
            <person name="Nagy L.G."/>
            <person name="Floudas D."/>
            <person name="Copeland A."/>
            <person name="Barry K.W."/>
            <person name="Cichocki N."/>
            <person name="Veneault-Fourrey C."/>
            <person name="LaButti K."/>
            <person name="Lindquist E.A."/>
            <person name="Lipzen A."/>
            <person name="Lundell T."/>
            <person name="Morin E."/>
            <person name="Murat C."/>
            <person name="Sun H."/>
            <person name="Tunlid A."/>
            <person name="Henrissat B."/>
            <person name="Grigoriev I.V."/>
            <person name="Hibbett D.S."/>
            <person name="Martin F."/>
            <person name="Nordberg H.P."/>
            <person name="Cantor M.N."/>
            <person name="Hua S.X."/>
        </authorList>
    </citation>
    <scope>NUCLEOTIDE SEQUENCE [LARGE SCALE GENOMIC DNA]</scope>
    <source>
        <strain evidence="1 2">Ve08.2h10</strain>
    </source>
</reference>
<evidence type="ECO:0000313" key="1">
    <source>
        <dbReference type="EMBL" id="KIL00347.1"/>
    </source>
</evidence>
<dbReference type="InParanoid" id="A0A0D0E641"/>
<dbReference type="Proteomes" id="UP000054538">
    <property type="component" value="Unassembled WGS sequence"/>
</dbReference>
<dbReference type="EMBL" id="KN824836">
    <property type="protein sequence ID" value="KIL00347.1"/>
    <property type="molecule type" value="Genomic_DNA"/>
</dbReference>
<keyword evidence="2" id="KW-1185">Reference proteome</keyword>